<comment type="caution">
    <text evidence="2">The sequence shown here is derived from an EMBL/GenBank/DDBJ whole genome shotgun (WGS) entry which is preliminary data.</text>
</comment>
<dbReference type="EMBL" id="JAWDGP010000205">
    <property type="protein sequence ID" value="KAK3802915.1"/>
    <property type="molecule type" value="Genomic_DNA"/>
</dbReference>
<dbReference type="Proteomes" id="UP001283361">
    <property type="component" value="Unassembled WGS sequence"/>
</dbReference>
<protein>
    <submittedName>
        <fullName evidence="2">Uncharacterized protein</fullName>
    </submittedName>
</protein>
<dbReference type="AlphaFoldDB" id="A0AAE1BBR2"/>
<evidence type="ECO:0000313" key="2">
    <source>
        <dbReference type="EMBL" id="KAK3802915.1"/>
    </source>
</evidence>
<organism evidence="2 3">
    <name type="scientific">Elysia crispata</name>
    <name type="common">lettuce slug</name>
    <dbReference type="NCBI Taxonomy" id="231223"/>
    <lineage>
        <taxon>Eukaryota</taxon>
        <taxon>Metazoa</taxon>
        <taxon>Spiralia</taxon>
        <taxon>Lophotrochozoa</taxon>
        <taxon>Mollusca</taxon>
        <taxon>Gastropoda</taxon>
        <taxon>Heterobranchia</taxon>
        <taxon>Euthyneura</taxon>
        <taxon>Panpulmonata</taxon>
        <taxon>Sacoglossa</taxon>
        <taxon>Placobranchoidea</taxon>
        <taxon>Plakobranchidae</taxon>
        <taxon>Elysia</taxon>
    </lineage>
</organism>
<proteinExistence type="predicted"/>
<name>A0AAE1BBR2_9GAST</name>
<keyword evidence="3" id="KW-1185">Reference proteome</keyword>
<sequence>MGTGRQTLVLSASKSCQLTTGHRGGGGVEPNLPKTTRSEVRPSQHPLQYCAELATCDKLYAVCASTAMGLRDGLTESQRPGASVTTSRTPGFKLDQTFKLIESRNKNVTRNTVRLGDWDVHRRKREQVEETVWGVELKGVISRLN</sequence>
<evidence type="ECO:0000256" key="1">
    <source>
        <dbReference type="SAM" id="MobiDB-lite"/>
    </source>
</evidence>
<feature type="region of interest" description="Disordered" evidence="1">
    <location>
        <begin position="19"/>
        <end position="39"/>
    </location>
</feature>
<gene>
    <name evidence="2" type="ORF">RRG08_020016</name>
</gene>
<accession>A0AAE1BBR2</accession>
<reference evidence="2" key="1">
    <citation type="journal article" date="2023" name="G3 (Bethesda)">
        <title>A reference genome for the long-term kleptoplast-retaining sea slug Elysia crispata morphotype clarki.</title>
        <authorList>
            <person name="Eastman K.E."/>
            <person name="Pendleton A.L."/>
            <person name="Shaikh M.A."/>
            <person name="Suttiyut T."/>
            <person name="Ogas R."/>
            <person name="Tomko P."/>
            <person name="Gavelis G."/>
            <person name="Widhalm J.R."/>
            <person name="Wisecaver J.H."/>
        </authorList>
    </citation>
    <scope>NUCLEOTIDE SEQUENCE</scope>
    <source>
        <strain evidence="2">ECLA1</strain>
    </source>
</reference>
<evidence type="ECO:0000313" key="3">
    <source>
        <dbReference type="Proteomes" id="UP001283361"/>
    </source>
</evidence>